<dbReference type="PANTHER" id="PTHR43861">
    <property type="entry name" value="TRANS-ACONITATE 2-METHYLTRANSFERASE-RELATED"/>
    <property type="match status" value="1"/>
</dbReference>
<keyword evidence="1 4" id="KW-0808">Transferase</keyword>
<dbReference type="GO" id="GO:0008168">
    <property type="term" value="F:methyltransferase activity"/>
    <property type="evidence" value="ECO:0007669"/>
    <property type="project" value="UniProtKB-KW"/>
</dbReference>
<gene>
    <name evidence="4" type="ORF">G4D64_01775</name>
    <name evidence="3" type="ORF">H1Z61_01780</name>
</gene>
<dbReference type="EMBL" id="JACEIO010000002">
    <property type="protein sequence ID" value="MBA4535900.1"/>
    <property type="molecule type" value="Genomic_DNA"/>
</dbReference>
<dbReference type="Pfam" id="PF13649">
    <property type="entry name" value="Methyltransf_25"/>
    <property type="match status" value="1"/>
</dbReference>
<dbReference type="GO" id="GO:0032259">
    <property type="term" value="P:methylation"/>
    <property type="evidence" value="ECO:0007669"/>
    <property type="project" value="UniProtKB-KW"/>
</dbReference>
<evidence type="ECO:0000313" key="5">
    <source>
        <dbReference type="Proteomes" id="UP000472971"/>
    </source>
</evidence>
<dbReference type="Proteomes" id="UP000570010">
    <property type="component" value="Unassembled WGS sequence"/>
</dbReference>
<dbReference type="CDD" id="cd02440">
    <property type="entry name" value="AdoMet_MTases"/>
    <property type="match status" value="1"/>
</dbReference>
<comment type="caution">
    <text evidence="4">The sequence shown here is derived from an EMBL/GenBank/DDBJ whole genome shotgun (WGS) entry which is preliminary data.</text>
</comment>
<keyword evidence="5" id="KW-1185">Reference proteome</keyword>
<evidence type="ECO:0000256" key="1">
    <source>
        <dbReference type="ARBA" id="ARBA00022679"/>
    </source>
</evidence>
<proteinExistence type="predicted"/>
<sequence>MTYEHFAYLYDHLMKDVPYDKWVDFTRSKIAKYHVQGKKLLDLACGTGELSVRMAHAGYEVTGVDLSSNMLTIAQEKAKKECADISFFQQNMAELEGLDHFDVIVVFCDSLNYLEEECDVLNTFKRVYDHLNDHGLFIFDVHSIYKLTNIFMNNTFGLNDEDISYVWHCYQGEHTNSVEHELTFFVLDERTGQYKRFDELHMQRIFAVEQYEIWLKEAGFKLLEINSDFGDNHYKKNAERLFFTAIKSY</sequence>
<reference evidence="4 5" key="1">
    <citation type="submission" date="2020-02" db="EMBL/GenBank/DDBJ databases">
        <title>Bacillus aquiflavi sp. nov., isolated from yellow water of strong flavor Chinese baijiu in Yibin region of China.</title>
        <authorList>
            <person name="Xie J."/>
        </authorList>
    </citation>
    <scope>NUCLEOTIDE SEQUENCE [LARGE SCALE GENOMIC DNA]</scope>
    <source>
        <strain evidence="4 5">3H-10</strain>
    </source>
</reference>
<dbReference type="RefSeq" id="WP_163239500.1">
    <property type="nucleotide sequence ID" value="NZ_CP082780.1"/>
</dbReference>
<dbReference type="Proteomes" id="UP000472971">
    <property type="component" value="Unassembled WGS sequence"/>
</dbReference>
<reference evidence="3 6" key="2">
    <citation type="submission" date="2020-07" db="EMBL/GenBank/DDBJ databases">
        <authorList>
            <person name="Feng H."/>
        </authorList>
    </citation>
    <scope>NUCLEOTIDE SEQUENCE [LARGE SCALE GENOMIC DNA]</scope>
    <source>
        <strain evidence="6">s-12</strain>
        <strain evidence="3">S-12</strain>
    </source>
</reference>
<evidence type="ECO:0000313" key="6">
    <source>
        <dbReference type="Proteomes" id="UP000570010"/>
    </source>
</evidence>
<dbReference type="EMBL" id="JAAIWN010000002">
    <property type="protein sequence ID" value="NEY80275.1"/>
    <property type="molecule type" value="Genomic_DNA"/>
</dbReference>
<evidence type="ECO:0000313" key="3">
    <source>
        <dbReference type="EMBL" id="MBA4535900.1"/>
    </source>
</evidence>
<dbReference type="AlphaFoldDB" id="A0A6B3VVG2"/>
<dbReference type="InterPro" id="IPR041698">
    <property type="entry name" value="Methyltransf_25"/>
</dbReference>
<organism evidence="4 5">
    <name type="scientific">Bacillus aquiflavi</name>
    <dbReference type="NCBI Taxonomy" id="2672567"/>
    <lineage>
        <taxon>Bacteria</taxon>
        <taxon>Bacillati</taxon>
        <taxon>Bacillota</taxon>
        <taxon>Bacilli</taxon>
        <taxon>Bacillales</taxon>
        <taxon>Bacillaceae</taxon>
        <taxon>Bacillus</taxon>
    </lineage>
</organism>
<name>A0A6B3VVG2_9BACI</name>
<keyword evidence="4" id="KW-0489">Methyltransferase</keyword>
<feature type="domain" description="Methyltransferase" evidence="2">
    <location>
        <begin position="41"/>
        <end position="135"/>
    </location>
</feature>
<dbReference type="Gene3D" id="2.20.25.110">
    <property type="entry name" value="S-adenosyl-L-methionine-dependent methyltransferases"/>
    <property type="match status" value="1"/>
</dbReference>
<dbReference type="Gene3D" id="3.40.50.150">
    <property type="entry name" value="Vaccinia Virus protein VP39"/>
    <property type="match status" value="1"/>
</dbReference>
<accession>A0A6B3VVG2</accession>
<evidence type="ECO:0000313" key="4">
    <source>
        <dbReference type="EMBL" id="NEY80275.1"/>
    </source>
</evidence>
<protein>
    <submittedName>
        <fullName evidence="4">Class I SAM-dependent methyltransferase</fullName>
    </submittedName>
</protein>
<dbReference type="SUPFAM" id="SSF53335">
    <property type="entry name" value="S-adenosyl-L-methionine-dependent methyltransferases"/>
    <property type="match status" value="1"/>
</dbReference>
<dbReference type="InterPro" id="IPR029063">
    <property type="entry name" value="SAM-dependent_MTases_sf"/>
</dbReference>
<evidence type="ECO:0000259" key="2">
    <source>
        <dbReference type="Pfam" id="PF13649"/>
    </source>
</evidence>